<dbReference type="EMBL" id="PVWK01000123">
    <property type="protein sequence ID" value="PSB25620.1"/>
    <property type="molecule type" value="Genomic_DNA"/>
</dbReference>
<reference evidence="1 2" key="2">
    <citation type="submission" date="2018-03" db="EMBL/GenBank/DDBJ databases">
        <title>The ancient ancestry and fast evolution of plastids.</title>
        <authorList>
            <person name="Moore K.R."/>
            <person name="Magnabosco C."/>
            <person name="Momper L."/>
            <person name="Gold D.A."/>
            <person name="Bosak T."/>
            <person name="Fournier G.P."/>
        </authorList>
    </citation>
    <scope>NUCLEOTIDE SEQUENCE [LARGE SCALE GENOMIC DNA]</scope>
    <source>
        <strain evidence="1 2">ULC18</strain>
    </source>
</reference>
<dbReference type="OrthoDB" id="512358at2"/>
<organism evidence="1 2">
    <name type="scientific">Stenomitos frigidus ULC18</name>
    <dbReference type="NCBI Taxonomy" id="2107698"/>
    <lineage>
        <taxon>Bacteria</taxon>
        <taxon>Bacillati</taxon>
        <taxon>Cyanobacteriota</taxon>
        <taxon>Cyanophyceae</taxon>
        <taxon>Leptolyngbyales</taxon>
        <taxon>Leptolyngbyaceae</taxon>
        <taxon>Stenomitos</taxon>
    </lineage>
</organism>
<gene>
    <name evidence="1" type="ORF">C7B82_22640</name>
</gene>
<dbReference type="InterPro" id="IPR011051">
    <property type="entry name" value="RmlC_Cupin_sf"/>
</dbReference>
<accession>A0A2T1DYR2</accession>
<comment type="caution">
    <text evidence="1">The sequence shown here is derived from an EMBL/GenBank/DDBJ whole genome shotgun (WGS) entry which is preliminary data.</text>
</comment>
<name>A0A2T1DYR2_9CYAN</name>
<keyword evidence="2" id="KW-1185">Reference proteome</keyword>
<dbReference type="Proteomes" id="UP000239576">
    <property type="component" value="Unassembled WGS sequence"/>
</dbReference>
<evidence type="ECO:0000313" key="1">
    <source>
        <dbReference type="EMBL" id="PSB25620.1"/>
    </source>
</evidence>
<evidence type="ECO:0000313" key="2">
    <source>
        <dbReference type="Proteomes" id="UP000239576"/>
    </source>
</evidence>
<sequence>MTHEVDCFSLSSTYVVLGDDGSAIPVAVSDRFFEALEHKFGDFKGKRLLSHFTFHQDWDTWEMHPAGDEFVCLLSGQVDLILEQVGAEKTVRLSTPGSYTLIPQGIWHTAKVHTPCSMLFITPGEGTQNRPL</sequence>
<dbReference type="AlphaFoldDB" id="A0A2T1DYR2"/>
<reference evidence="2" key="1">
    <citation type="submission" date="2018-02" db="EMBL/GenBank/DDBJ databases">
        <authorList>
            <person name="Moore K."/>
            <person name="Momper L."/>
        </authorList>
    </citation>
    <scope>NUCLEOTIDE SEQUENCE [LARGE SCALE GENOMIC DNA]</scope>
    <source>
        <strain evidence="2">ULC18</strain>
    </source>
</reference>
<dbReference type="Gene3D" id="2.60.120.10">
    <property type="entry name" value="Jelly Rolls"/>
    <property type="match status" value="1"/>
</dbReference>
<dbReference type="InterPro" id="IPR014710">
    <property type="entry name" value="RmlC-like_jellyroll"/>
</dbReference>
<proteinExistence type="predicted"/>
<dbReference type="SUPFAM" id="SSF51182">
    <property type="entry name" value="RmlC-like cupins"/>
    <property type="match status" value="1"/>
</dbReference>
<dbReference type="RefSeq" id="WP_106258822.1">
    <property type="nucleotide sequence ID" value="NZ_CAWNSW010000161.1"/>
</dbReference>
<protein>
    <submittedName>
        <fullName evidence="1">Cupin</fullName>
    </submittedName>
</protein>